<feature type="signal peptide" evidence="2">
    <location>
        <begin position="1"/>
        <end position="19"/>
    </location>
</feature>
<gene>
    <name evidence="3" type="ORF">T310_7908</name>
</gene>
<feature type="chain" id="PRO_5002481675" description="Secreted protein" evidence="2">
    <location>
        <begin position="20"/>
        <end position="96"/>
    </location>
</feature>
<evidence type="ECO:0000313" key="4">
    <source>
        <dbReference type="Proteomes" id="UP000053958"/>
    </source>
</evidence>
<evidence type="ECO:0000256" key="2">
    <source>
        <dbReference type="SAM" id="SignalP"/>
    </source>
</evidence>
<keyword evidence="4" id="KW-1185">Reference proteome</keyword>
<evidence type="ECO:0008006" key="5">
    <source>
        <dbReference type="Google" id="ProtNLM"/>
    </source>
</evidence>
<sequence>RPRSRLLFLLARCSLQVAASFCARPAVCPIHPRAAPEHLFGRSDRRHDRSRRTTATTMRDASQTQPAFVSIDSIDRQPASHQTSARKQRSPRLPRA</sequence>
<dbReference type="RefSeq" id="XP_013324748.1">
    <property type="nucleotide sequence ID" value="XM_013469294.1"/>
</dbReference>
<keyword evidence="2" id="KW-0732">Signal</keyword>
<organism evidence="3 4">
    <name type="scientific">Rasamsonia emersonii (strain ATCC 16479 / CBS 393.64 / IMI 116815)</name>
    <dbReference type="NCBI Taxonomy" id="1408163"/>
    <lineage>
        <taxon>Eukaryota</taxon>
        <taxon>Fungi</taxon>
        <taxon>Dikarya</taxon>
        <taxon>Ascomycota</taxon>
        <taxon>Pezizomycotina</taxon>
        <taxon>Eurotiomycetes</taxon>
        <taxon>Eurotiomycetidae</taxon>
        <taxon>Eurotiales</taxon>
        <taxon>Trichocomaceae</taxon>
        <taxon>Rasamsonia</taxon>
    </lineage>
</organism>
<name>A0A0F4YJV8_RASE3</name>
<accession>A0A0F4YJV8</accession>
<proteinExistence type="predicted"/>
<dbReference type="Proteomes" id="UP000053958">
    <property type="component" value="Unassembled WGS sequence"/>
</dbReference>
<dbReference type="EMBL" id="LASV01000491">
    <property type="protein sequence ID" value="KKA18136.1"/>
    <property type="molecule type" value="Genomic_DNA"/>
</dbReference>
<feature type="region of interest" description="Disordered" evidence="1">
    <location>
        <begin position="39"/>
        <end position="96"/>
    </location>
</feature>
<feature type="non-terminal residue" evidence="3">
    <location>
        <position position="1"/>
    </location>
</feature>
<comment type="caution">
    <text evidence="3">The sequence shown here is derived from an EMBL/GenBank/DDBJ whole genome shotgun (WGS) entry which is preliminary data.</text>
</comment>
<reference evidence="3 4" key="1">
    <citation type="submission" date="2015-04" db="EMBL/GenBank/DDBJ databases">
        <authorList>
            <person name="Heijne W.H."/>
            <person name="Fedorova N.D."/>
            <person name="Nierman W.C."/>
            <person name="Vollebregt A.W."/>
            <person name="Zhao Z."/>
            <person name="Wu L."/>
            <person name="Kumar M."/>
            <person name="Stam H."/>
            <person name="van den Berg M.A."/>
            <person name="Pel H.J."/>
        </authorList>
    </citation>
    <scope>NUCLEOTIDE SEQUENCE [LARGE SCALE GENOMIC DNA]</scope>
    <source>
        <strain evidence="3 4">CBS 393.64</strain>
    </source>
</reference>
<evidence type="ECO:0000313" key="3">
    <source>
        <dbReference type="EMBL" id="KKA18136.1"/>
    </source>
</evidence>
<evidence type="ECO:0000256" key="1">
    <source>
        <dbReference type="SAM" id="MobiDB-lite"/>
    </source>
</evidence>
<feature type="compositionally biased region" description="Basic residues" evidence="1">
    <location>
        <begin position="84"/>
        <end position="96"/>
    </location>
</feature>
<dbReference type="AlphaFoldDB" id="A0A0F4YJV8"/>
<dbReference type="GeneID" id="25320173"/>
<protein>
    <recommendedName>
        <fullName evidence="5">Secreted protein</fullName>
    </recommendedName>
</protein>